<accession>A0A1L9BEM3</accession>
<proteinExistence type="predicted"/>
<organism evidence="1 2">
    <name type="scientific">Cystobacter ferrugineus</name>
    <dbReference type="NCBI Taxonomy" id="83449"/>
    <lineage>
        <taxon>Bacteria</taxon>
        <taxon>Pseudomonadati</taxon>
        <taxon>Myxococcota</taxon>
        <taxon>Myxococcia</taxon>
        <taxon>Myxococcales</taxon>
        <taxon>Cystobacterineae</taxon>
        <taxon>Archangiaceae</taxon>
        <taxon>Cystobacter</taxon>
    </lineage>
</organism>
<dbReference type="AlphaFoldDB" id="A0A1L9BEM3"/>
<evidence type="ECO:0000313" key="2">
    <source>
        <dbReference type="Proteomes" id="UP000182229"/>
    </source>
</evidence>
<evidence type="ECO:0000313" key="1">
    <source>
        <dbReference type="EMBL" id="OJH40693.1"/>
    </source>
</evidence>
<dbReference type="EMBL" id="MPIN01000002">
    <property type="protein sequence ID" value="OJH40693.1"/>
    <property type="molecule type" value="Genomic_DNA"/>
</dbReference>
<reference evidence="1 2" key="2">
    <citation type="submission" date="2016-12" db="EMBL/GenBank/DDBJ databases">
        <title>Draft Genome Sequence of Cystobacter ferrugineus Strain Cbfe23.</title>
        <authorList>
            <person name="Akbar S."/>
            <person name="Dowd S.E."/>
            <person name="Stevens D.C."/>
        </authorList>
    </citation>
    <scope>NUCLEOTIDE SEQUENCE [LARGE SCALE GENOMIC DNA]</scope>
    <source>
        <strain evidence="1 2">Cbfe23</strain>
    </source>
</reference>
<dbReference type="STRING" id="83449.BON30_07035"/>
<protein>
    <submittedName>
        <fullName evidence="1">Uncharacterized protein</fullName>
    </submittedName>
</protein>
<dbReference type="OrthoDB" id="5510779at2"/>
<dbReference type="Proteomes" id="UP000182229">
    <property type="component" value="Unassembled WGS sequence"/>
</dbReference>
<keyword evidence="2" id="KW-1185">Reference proteome</keyword>
<gene>
    <name evidence="1" type="ORF">BON30_07035</name>
</gene>
<sequence length="196" mass="22239">MSGTPAIRSFVCKTILDAARSLPEDKQRRIFMDIPPATLALLESTPRLGWVPMPESMWLTDALHLTLGNPGFRHFFSLLAEHLVSAPMLQSLFDGAVRLLGLTPQAMLKWSTYAWEQAFRDCGRLTYRPIRDTPSQGRVEMILEDFPPLLHRGGTFAEALAATFEMFLRRVSKTGRVELRPMQPHTNRLVCDVSWD</sequence>
<comment type="caution">
    <text evidence="1">The sequence shown here is derived from an EMBL/GenBank/DDBJ whole genome shotgun (WGS) entry which is preliminary data.</text>
</comment>
<name>A0A1L9BEM3_9BACT</name>
<reference evidence="2" key="1">
    <citation type="submission" date="2016-11" db="EMBL/GenBank/DDBJ databases">
        <authorList>
            <person name="Shukria A."/>
            <person name="Stevens D.C."/>
        </authorList>
    </citation>
    <scope>NUCLEOTIDE SEQUENCE [LARGE SCALE GENOMIC DNA]</scope>
    <source>
        <strain evidence="2">Cbfe23</strain>
    </source>
</reference>
<dbReference type="RefSeq" id="WP_071897136.1">
    <property type="nucleotide sequence ID" value="NZ_MPIN01000002.1"/>
</dbReference>